<dbReference type="GO" id="GO:0008757">
    <property type="term" value="F:S-adenosylmethionine-dependent methyltransferase activity"/>
    <property type="evidence" value="ECO:0007669"/>
    <property type="project" value="InterPro"/>
</dbReference>
<name>A0A9K3LVU8_9STRA</name>
<keyword evidence="1" id="KW-0597">Phosphoprotein</keyword>
<sequence length="341" mass="39430">MMFSSRKFYLPMVDRKLYCRKEMKQMIVVFASKRFVTPDTRDRDIIINTKEKLVHRLRQVFQESKSDSSTVDPWERLWRDGLTPWDLGGPTPALVSEVQQRPNHNLWRTALLPGCGSGYDVVSLARFWDDCQVTKKEKQDTNSSYQRTVVGLDLSETSLHRAKQLLDESVQTHGSFSRTNILLYQGDFFAGPSAWHLFHAEKPSNKQDTFDPVSVDTTNNPTFDFIFDYTFFCAIPPERRHDWGRVMTQLLSQKLHDSIDQSGELLTLMFPYIPEPRTDCPGPPYLVSFRDYLAALDNTNTSEDGISLRLTTPSPYQSKDVVASRFGQEMVGWWKFESKKE</sequence>
<evidence type="ECO:0000313" key="6">
    <source>
        <dbReference type="Proteomes" id="UP000693970"/>
    </source>
</evidence>
<dbReference type="Proteomes" id="UP000693970">
    <property type="component" value="Unassembled WGS sequence"/>
</dbReference>
<dbReference type="PANTHER" id="PTHR32183:SF11">
    <property type="entry name" value="THIOL METHYLTRANSFERASE 2-RELATED"/>
    <property type="match status" value="1"/>
</dbReference>
<keyword evidence="4" id="KW-0949">S-adenosyl-L-methionine</keyword>
<dbReference type="PANTHER" id="PTHR32183">
    <property type="match status" value="1"/>
</dbReference>
<proteinExistence type="predicted"/>
<evidence type="ECO:0000256" key="3">
    <source>
        <dbReference type="ARBA" id="ARBA00022679"/>
    </source>
</evidence>
<evidence type="ECO:0000313" key="5">
    <source>
        <dbReference type="EMBL" id="KAG7369227.1"/>
    </source>
</evidence>
<keyword evidence="2" id="KW-0489">Methyltransferase</keyword>
<reference evidence="5" key="1">
    <citation type="journal article" date="2021" name="Sci. Rep.">
        <title>Diploid genomic architecture of Nitzschia inconspicua, an elite biomass production diatom.</title>
        <authorList>
            <person name="Oliver A."/>
            <person name="Podell S."/>
            <person name="Pinowska A."/>
            <person name="Traller J.C."/>
            <person name="Smith S.R."/>
            <person name="McClure R."/>
            <person name="Beliaev A."/>
            <person name="Bohutskyi P."/>
            <person name="Hill E.A."/>
            <person name="Rabines A."/>
            <person name="Zheng H."/>
            <person name="Allen L.Z."/>
            <person name="Kuo A."/>
            <person name="Grigoriev I.V."/>
            <person name="Allen A.E."/>
            <person name="Hazlebeck D."/>
            <person name="Allen E.E."/>
        </authorList>
    </citation>
    <scope>NUCLEOTIDE SEQUENCE</scope>
    <source>
        <strain evidence="5">Hildebrandi</strain>
    </source>
</reference>
<dbReference type="GO" id="GO:0032259">
    <property type="term" value="P:methylation"/>
    <property type="evidence" value="ECO:0007669"/>
    <property type="project" value="UniProtKB-KW"/>
</dbReference>
<protein>
    <submittedName>
        <fullName evidence="5">Thiopurine S-methyltransferase</fullName>
    </submittedName>
</protein>
<keyword evidence="3" id="KW-0808">Transferase</keyword>
<keyword evidence="6" id="KW-1185">Reference proteome</keyword>
<accession>A0A9K3LVU8</accession>
<gene>
    <name evidence="5" type="ORF">IV203_031970</name>
</gene>
<evidence type="ECO:0000256" key="4">
    <source>
        <dbReference type="ARBA" id="ARBA00022691"/>
    </source>
</evidence>
<dbReference type="OrthoDB" id="276151at2759"/>
<dbReference type="InterPro" id="IPR008854">
    <property type="entry name" value="TPMT"/>
</dbReference>
<evidence type="ECO:0000256" key="1">
    <source>
        <dbReference type="ARBA" id="ARBA00022553"/>
    </source>
</evidence>
<evidence type="ECO:0000256" key="2">
    <source>
        <dbReference type="ARBA" id="ARBA00022603"/>
    </source>
</evidence>
<reference evidence="5" key="2">
    <citation type="submission" date="2021-04" db="EMBL/GenBank/DDBJ databases">
        <authorList>
            <person name="Podell S."/>
        </authorList>
    </citation>
    <scope>NUCLEOTIDE SEQUENCE</scope>
    <source>
        <strain evidence="5">Hildebrandi</strain>
    </source>
</reference>
<comment type="caution">
    <text evidence="5">The sequence shown here is derived from an EMBL/GenBank/DDBJ whole genome shotgun (WGS) entry which is preliminary data.</text>
</comment>
<dbReference type="PROSITE" id="PS51585">
    <property type="entry name" value="SAM_MT_TPMT"/>
    <property type="match status" value="1"/>
</dbReference>
<dbReference type="AlphaFoldDB" id="A0A9K3LVU8"/>
<organism evidence="5 6">
    <name type="scientific">Nitzschia inconspicua</name>
    <dbReference type="NCBI Taxonomy" id="303405"/>
    <lineage>
        <taxon>Eukaryota</taxon>
        <taxon>Sar</taxon>
        <taxon>Stramenopiles</taxon>
        <taxon>Ochrophyta</taxon>
        <taxon>Bacillariophyta</taxon>
        <taxon>Bacillariophyceae</taxon>
        <taxon>Bacillariophycidae</taxon>
        <taxon>Bacillariales</taxon>
        <taxon>Bacillariaceae</taxon>
        <taxon>Nitzschia</taxon>
    </lineage>
</organism>
<dbReference type="EMBL" id="JAGRRH010000006">
    <property type="protein sequence ID" value="KAG7369227.1"/>
    <property type="molecule type" value="Genomic_DNA"/>
</dbReference>
<dbReference type="Pfam" id="PF05724">
    <property type="entry name" value="TPMT"/>
    <property type="match status" value="2"/>
</dbReference>